<organism evidence="2 3">
    <name type="scientific">Cudoniella acicularis</name>
    <dbReference type="NCBI Taxonomy" id="354080"/>
    <lineage>
        <taxon>Eukaryota</taxon>
        <taxon>Fungi</taxon>
        <taxon>Dikarya</taxon>
        <taxon>Ascomycota</taxon>
        <taxon>Pezizomycotina</taxon>
        <taxon>Leotiomycetes</taxon>
        <taxon>Helotiales</taxon>
        <taxon>Tricladiaceae</taxon>
        <taxon>Cudoniella</taxon>
    </lineage>
</organism>
<sequence length="503" mass="56805">MSYAPGLYFVRDVGSPPYQLTTVDENGSIQTKDLKRFEIQGVKYHLSNFSQAFHKEDINYFYKLLNIFSSAPRNKRTKEHEADKLLSSYVTPEDQFLGTFLRSLTFGPFVRVISYINKEELDAFGSDLEKFGDACQSAFNNLKTDRNLRRKARKNIEEKLKADAALKPPRLIRPLQFGPHQIDQTAILECHDSSPSAPHQLDRTATLECYDSSLPESTLSLSLKRREPPAGNQQTSAHKKPKRDERLQVNVPLKPRYHKASPPLDLPLPLHVHPRSRNELPQYQIGKGDQETNLQILHAPHVVSLQARQELPLPSLQQNKKGMPSARAQSIDSYTFIPLNGLNVPGEIRFGYRTIPSDDKIALFGIFSAAIKDGFSRNEMDFIFATAPEAPARNISITIRVTAKDGYWILNQLGLQHLVTRVEDPVIMYTNAMIDNLGKLGDTLYAGIQSSPLRKFGGESQRTICIQAFARKFPPFAIEFTIEMGRPAGYTVLNKIGMEVFTF</sequence>
<comment type="caution">
    <text evidence="2">The sequence shown here is derived from an EMBL/GenBank/DDBJ whole genome shotgun (WGS) entry which is preliminary data.</text>
</comment>
<protein>
    <submittedName>
        <fullName evidence="2">Uncharacterized protein</fullName>
    </submittedName>
</protein>
<keyword evidence="3" id="KW-1185">Reference proteome</keyword>
<evidence type="ECO:0000313" key="3">
    <source>
        <dbReference type="Proteomes" id="UP000566819"/>
    </source>
</evidence>
<feature type="region of interest" description="Disordered" evidence="1">
    <location>
        <begin position="219"/>
        <end position="246"/>
    </location>
</feature>
<evidence type="ECO:0000256" key="1">
    <source>
        <dbReference type="SAM" id="MobiDB-lite"/>
    </source>
</evidence>
<reference evidence="2 3" key="1">
    <citation type="submission" date="2020-03" db="EMBL/GenBank/DDBJ databases">
        <title>Draft Genome Sequence of Cudoniella acicularis.</title>
        <authorList>
            <person name="Buettner E."/>
            <person name="Kellner H."/>
        </authorList>
    </citation>
    <scope>NUCLEOTIDE SEQUENCE [LARGE SCALE GENOMIC DNA]</scope>
    <source>
        <strain evidence="2 3">DSM 108380</strain>
    </source>
</reference>
<name>A0A8H4W7G9_9HELO</name>
<proteinExistence type="predicted"/>
<evidence type="ECO:0000313" key="2">
    <source>
        <dbReference type="EMBL" id="KAF4637153.1"/>
    </source>
</evidence>
<dbReference type="EMBL" id="JAAMPI010000034">
    <property type="protein sequence ID" value="KAF4637153.1"/>
    <property type="molecule type" value="Genomic_DNA"/>
</dbReference>
<dbReference type="Proteomes" id="UP000566819">
    <property type="component" value="Unassembled WGS sequence"/>
</dbReference>
<gene>
    <name evidence="2" type="ORF">G7Y89_g936</name>
</gene>
<dbReference type="AlphaFoldDB" id="A0A8H4W7G9"/>
<accession>A0A8H4W7G9</accession>